<gene>
    <name evidence="3" type="ORF">HYALB_00003378</name>
</gene>
<dbReference type="GO" id="GO:0016788">
    <property type="term" value="F:hydrolase activity, acting on ester bonds"/>
    <property type="evidence" value="ECO:0007669"/>
    <property type="project" value="InterPro"/>
</dbReference>
<dbReference type="AlphaFoldDB" id="A0A9N9LPV0"/>
<dbReference type="InterPro" id="IPR017850">
    <property type="entry name" value="Alkaline_phosphatase_core_sf"/>
</dbReference>
<keyword evidence="1" id="KW-0378">Hydrolase</keyword>
<keyword evidence="2" id="KW-0732">Signal</keyword>
<dbReference type="Gene3D" id="3.40.720.10">
    <property type="entry name" value="Alkaline Phosphatase, subunit A"/>
    <property type="match status" value="1"/>
</dbReference>
<dbReference type="InterPro" id="IPR007312">
    <property type="entry name" value="Phosphoesterase"/>
</dbReference>
<evidence type="ECO:0000313" key="3">
    <source>
        <dbReference type="EMBL" id="CAG8977157.1"/>
    </source>
</evidence>
<sequence length="430" mass="47387">MLFSALVAALGATVAIAASTPYVPGKAFDRFFTIWLENQDYDRVIKNSYMKGLVKEGILLSNYIAQTHPSQPNYIASIAGDYFGLNHDDVIHIPENITTVVDLLDSRGISWKGYFEGIPGPGYMNAASTAKDGSGWDYVSKHNPFVSFNSISFNGTRLANIQSFADFDDDLKKNELPQFAHMSPNMMNDGHNTTLEYAAVCTDTYVRSLLKDEEFMKNTLLLVTYDESETYSQPNKIVSILLGGAIPKNKKGTTDETFYTHYSILSTLQNNWELPNLGRYDVGANVFDIVAQKTGYKNHHPSSVAPLNNSLSYAGALNNLPDKWKAYPTPNMQLIGAGGKGIERTTKLNWVTREKDTTPYDGTGQVFDGGNGISDLNMPFYKAQAPAPNITYPPHYVVGGKNSAGRLRGFGGRWGVFGWGVLGVWVVCVF</sequence>
<reference evidence="3" key="1">
    <citation type="submission" date="2021-07" db="EMBL/GenBank/DDBJ databases">
        <authorList>
            <person name="Durling M."/>
        </authorList>
    </citation>
    <scope>NUCLEOTIDE SEQUENCE</scope>
</reference>
<dbReference type="Proteomes" id="UP000701801">
    <property type="component" value="Unassembled WGS sequence"/>
</dbReference>
<dbReference type="Pfam" id="PF04185">
    <property type="entry name" value="Phosphoesterase"/>
    <property type="match status" value="1"/>
</dbReference>
<feature type="signal peptide" evidence="2">
    <location>
        <begin position="1"/>
        <end position="17"/>
    </location>
</feature>
<name>A0A9N9LPV0_9HELO</name>
<evidence type="ECO:0000313" key="4">
    <source>
        <dbReference type="Proteomes" id="UP000701801"/>
    </source>
</evidence>
<comment type="caution">
    <text evidence="3">The sequence shown here is derived from an EMBL/GenBank/DDBJ whole genome shotgun (WGS) entry which is preliminary data.</text>
</comment>
<protein>
    <recommendedName>
        <fullName evidence="5">Acid phosphatase</fullName>
    </recommendedName>
</protein>
<dbReference type="PANTHER" id="PTHR31956">
    <property type="entry name" value="NON-SPECIFIC PHOSPHOLIPASE C4-RELATED"/>
    <property type="match status" value="1"/>
</dbReference>
<evidence type="ECO:0008006" key="5">
    <source>
        <dbReference type="Google" id="ProtNLM"/>
    </source>
</evidence>
<evidence type="ECO:0000256" key="2">
    <source>
        <dbReference type="SAM" id="SignalP"/>
    </source>
</evidence>
<dbReference type="EMBL" id="CAJVRM010000206">
    <property type="protein sequence ID" value="CAG8977157.1"/>
    <property type="molecule type" value="Genomic_DNA"/>
</dbReference>
<dbReference type="PANTHER" id="PTHR31956:SF15">
    <property type="entry name" value="ACID PHOSPHATASE PHOA"/>
    <property type="match status" value="1"/>
</dbReference>
<dbReference type="GO" id="GO:0009395">
    <property type="term" value="P:phospholipid catabolic process"/>
    <property type="evidence" value="ECO:0007669"/>
    <property type="project" value="TreeGrafter"/>
</dbReference>
<evidence type="ECO:0000256" key="1">
    <source>
        <dbReference type="ARBA" id="ARBA00022801"/>
    </source>
</evidence>
<dbReference type="FunFam" id="3.40.720.10:FF:000064">
    <property type="entry name" value="Probable acid phosphatase Pho610"/>
    <property type="match status" value="1"/>
</dbReference>
<accession>A0A9N9LPV0</accession>
<feature type="chain" id="PRO_5040118354" description="Acid phosphatase" evidence="2">
    <location>
        <begin position="18"/>
        <end position="430"/>
    </location>
</feature>
<proteinExistence type="predicted"/>
<dbReference type="SUPFAM" id="SSF53649">
    <property type="entry name" value="Alkaline phosphatase-like"/>
    <property type="match status" value="1"/>
</dbReference>
<keyword evidence="4" id="KW-1185">Reference proteome</keyword>
<dbReference type="OrthoDB" id="5135119at2759"/>
<organism evidence="3 4">
    <name type="scientific">Hymenoscyphus albidus</name>
    <dbReference type="NCBI Taxonomy" id="595503"/>
    <lineage>
        <taxon>Eukaryota</taxon>
        <taxon>Fungi</taxon>
        <taxon>Dikarya</taxon>
        <taxon>Ascomycota</taxon>
        <taxon>Pezizomycotina</taxon>
        <taxon>Leotiomycetes</taxon>
        <taxon>Helotiales</taxon>
        <taxon>Helotiaceae</taxon>
        <taxon>Hymenoscyphus</taxon>
    </lineage>
</organism>